<feature type="compositionally biased region" description="Basic and acidic residues" evidence="1">
    <location>
        <begin position="201"/>
        <end position="213"/>
    </location>
</feature>
<evidence type="ECO:0000313" key="3">
    <source>
        <dbReference type="RefSeq" id="XP_031563355.1"/>
    </source>
</evidence>
<dbReference type="Proteomes" id="UP000515163">
    <property type="component" value="Unplaced"/>
</dbReference>
<feature type="compositionally biased region" description="Basic residues" evidence="1">
    <location>
        <begin position="114"/>
        <end position="131"/>
    </location>
</feature>
<dbReference type="GO" id="GO:0005634">
    <property type="term" value="C:nucleus"/>
    <property type="evidence" value="ECO:0007669"/>
    <property type="project" value="TreeGrafter"/>
</dbReference>
<feature type="compositionally biased region" description="Basic and acidic residues" evidence="1">
    <location>
        <begin position="90"/>
        <end position="104"/>
    </location>
</feature>
<feature type="region of interest" description="Disordered" evidence="1">
    <location>
        <begin position="193"/>
        <end position="230"/>
    </location>
</feature>
<keyword evidence="2" id="KW-1185">Reference proteome</keyword>
<dbReference type="OrthoDB" id="5876637at2759"/>
<name>A0A6P8IDB4_ACTTE</name>
<protein>
    <submittedName>
        <fullName evidence="3">Coiled-coil domain-containing protein 137-like</fullName>
    </submittedName>
</protein>
<organism evidence="2 3">
    <name type="scientific">Actinia tenebrosa</name>
    <name type="common">Australian red waratah sea anemone</name>
    <dbReference type="NCBI Taxonomy" id="6105"/>
    <lineage>
        <taxon>Eukaryota</taxon>
        <taxon>Metazoa</taxon>
        <taxon>Cnidaria</taxon>
        <taxon>Anthozoa</taxon>
        <taxon>Hexacorallia</taxon>
        <taxon>Actiniaria</taxon>
        <taxon>Actiniidae</taxon>
        <taxon>Actinia</taxon>
    </lineage>
</organism>
<gene>
    <name evidence="3" type="primary">LOC116298915</name>
</gene>
<dbReference type="KEGG" id="aten:116298915"/>
<dbReference type="RefSeq" id="XP_031563355.1">
    <property type="nucleotide sequence ID" value="XM_031707495.1"/>
</dbReference>
<dbReference type="PANTHER" id="PTHR21838:SF2">
    <property type="entry name" value="COILED-COIL DOMAIN-CONTAINING PROTEIN 137"/>
    <property type="match status" value="1"/>
</dbReference>
<sequence length="253" mass="29320">MGRVSKHRKTKSCDPFYKGKKTDLPTKIKKIKKCAEGSGLEEQKMPRTMKDILERAKQMKGKKKKKLKRLDEGNKKVKKKKQALFQQQKGESKKKYFNRIDREAASAVVESMKKNKKMSERRKSHLKKRKEKEKVKKNPERALSTIKEFSDFKDEVKFGDVVLQPPMLTAKPRKAPLESKAKKSLLLSSKFLSKENQTLKSSDKPEGSDDKNSIPKSKKRKHMTEIEKAVLDKERMRVIEAYKAAKKKTLGEK</sequence>
<reference evidence="3" key="1">
    <citation type="submission" date="2025-08" db="UniProtKB">
        <authorList>
            <consortium name="RefSeq"/>
        </authorList>
    </citation>
    <scope>IDENTIFICATION</scope>
    <source>
        <tissue evidence="3">Tentacle</tissue>
    </source>
</reference>
<dbReference type="PANTHER" id="PTHR21838">
    <property type="entry name" value="COILED-COIL DOMAIN-CONTAINING PROTEIN 137"/>
    <property type="match status" value="1"/>
</dbReference>
<evidence type="ECO:0000256" key="1">
    <source>
        <dbReference type="SAM" id="MobiDB-lite"/>
    </source>
</evidence>
<evidence type="ECO:0000313" key="2">
    <source>
        <dbReference type="Proteomes" id="UP000515163"/>
    </source>
</evidence>
<feature type="compositionally biased region" description="Basic residues" evidence="1">
    <location>
        <begin position="58"/>
        <end position="68"/>
    </location>
</feature>
<proteinExistence type="predicted"/>
<accession>A0A6P8IDB4</accession>
<dbReference type="AlphaFoldDB" id="A0A6P8IDB4"/>
<dbReference type="InParanoid" id="A0A6P8IDB4"/>
<feature type="region of interest" description="Disordered" evidence="1">
    <location>
        <begin position="58"/>
        <end position="142"/>
    </location>
</feature>
<dbReference type="InterPro" id="IPR026680">
    <property type="entry name" value="CCDC137"/>
</dbReference>
<dbReference type="GeneID" id="116298915"/>